<evidence type="ECO:0000256" key="3">
    <source>
        <dbReference type="ARBA" id="ARBA00023163"/>
    </source>
</evidence>
<evidence type="ECO:0000256" key="4">
    <source>
        <dbReference type="PROSITE-ProRule" id="PRU00335"/>
    </source>
</evidence>
<keyword evidence="2 4" id="KW-0238">DNA-binding</keyword>
<dbReference type="EMBL" id="JANFQF010000013">
    <property type="protein sequence ID" value="MCQ4120747.1"/>
    <property type="molecule type" value="Genomic_DNA"/>
</dbReference>
<dbReference type="PANTHER" id="PTHR30055:SF234">
    <property type="entry name" value="HTH-TYPE TRANSCRIPTIONAL REGULATOR BETI"/>
    <property type="match status" value="1"/>
</dbReference>
<evidence type="ECO:0000256" key="1">
    <source>
        <dbReference type="ARBA" id="ARBA00023015"/>
    </source>
</evidence>
<comment type="caution">
    <text evidence="6">The sequence shown here is derived from an EMBL/GenBank/DDBJ whole genome shotgun (WGS) entry which is preliminary data.</text>
</comment>
<organism evidence="6 7">
    <name type="scientific">Rhodococcus tibetensis</name>
    <dbReference type="NCBI Taxonomy" id="2965064"/>
    <lineage>
        <taxon>Bacteria</taxon>
        <taxon>Bacillati</taxon>
        <taxon>Actinomycetota</taxon>
        <taxon>Actinomycetes</taxon>
        <taxon>Mycobacteriales</taxon>
        <taxon>Nocardiaceae</taxon>
        <taxon>Rhodococcus</taxon>
    </lineage>
</organism>
<evidence type="ECO:0000256" key="2">
    <source>
        <dbReference type="ARBA" id="ARBA00023125"/>
    </source>
</evidence>
<reference evidence="6 7" key="1">
    <citation type="submission" date="2022-07" db="EMBL/GenBank/DDBJ databases">
        <title>Degradation activity of malathion, p-nitrophenol and potential low-temperature adaptation strategy of Rhodococcus sp. FXJ9.536.</title>
        <authorList>
            <person name="Huang J."/>
            <person name="Huang Y."/>
        </authorList>
    </citation>
    <scope>NUCLEOTIDE SEQUENCE [LARGE SCALE GENOMIC DNA]</scope>
    <source>
        <strain evidence="6 7">FXJ9.536</strain>
    </source>
</reference>
<sequence>MAPQTDRTLRSDARANLERILLSAREVFTSRGLEATLAEVAEHAGVGVGTVYRRFASKDQLIEHLFVSRLQDVVEVSTAAESMPDPWEGLVYFFTESTRMLAQDRGLRDLVVAGRALPHSLGDPATQGKLAGAVGTAQGEIHRRTAALVERAKEAGALRDDFESTDLPLLTQAVQAAADFASAESPELWKRVLGFALDGLRATRQGHGALGVPALTEDELHRAMNRLHGVH</sequence>
<dbReference type="Pfam" id="PF00440">
    <property type="entry name" value="TetR_N"/>
    <property type="match status" value="1"/>
</dbReference>
<dbReference type="PROSITE" id="PS01081">
    <property type="entry name" value="HTH_TETR_1"/>
    <property type="match status" value="1"/>
</dbReference>
<dbReference type="InterPro" id="IPR001647">
    <property type="entry name" value="HTH_TetR"/>
</dbReference>
<evidence type="ECO:0000259" key="5">
    <source>
        <dbReference type="PROSITE" id="PS50977"/>
    </source>
</evidence>
<feature type="domain" description="HTH tetR-type" evidence="5">
    <location>
        <begin position="14"/>
        <end position="73"/>
    </location>
</feature>
<dbReference type="InterPro" id="IPR050109">
    <property type="entry name" value="HTH-type_TetR-like_transc_reg"/>
</dbReference>
<dbReference type="PANTHER" id="PTHR30055">
    <property type="entry name" value="HTH-TYPE TRANSCRIPTIONAL REGULATOR RUTR"/>
    <property type="match status" value="1"/>
</dbReference>
<name>A0ABT1QI18_9NOCA</name>
<dbReference type="SUPFAM" id="SSF46689">
    <property type="entry name" value="Homeodomain-like"/>
    <property type="match status" value="1"/>
</dbReference>
<dbReference type="InterPro" id="IPR049445">
    <property type="entry name" value="TetR_SbtR-like_C"/>
</dbReference>
<dbReference type="RefSeq" id="WP_255970619.1">
    <property type="nucleotide sequence ID" value="NZ_JANFQF010000013.1"/>
</dbReference>
<accession>A0ABT1QI18</accession>
<evidence type="ECO:0000313" key="7">
    <source>
        <dbReference type="Proteomes" id="UP001524501"/>
    </source>
</evidence>
<dbReference type="InterPro" id="IPR036271">
    <property type="entry name" value="Tet_transcr_reg_TetR-rel_C_sf"/>
</dbReference>
<feature type="DNA-binding region" description="H-T-H motif" evidence="4">
    <location>
        <begin position="36"/>
        <end position="55"/>
    </location>
</feature>
<keyword evidence="3" id="KW-0804">Transcription</keyword>
<dbReference type="Pfam" id="PF21597">
    <property type="entry name" value="TetR_C_43"/>
    <property type="match status" value="1"/>
</dbReference>
<protein>
    <submittedName>
        <fullName evidence="6">TetR/AcrR family transcriptional regulator</fullName>
    </submittedName>
</protein>
<dbReference type="InterPro" id="IPR023772">
    <property type="entry name" value="DNA-bd_HTH_TetR-type_CS"/>
</dbReference>
<evidence type="ECO:0000313" key="6">
    <source>
        <dbReference type="EMBL" id="MCQ4120747.1"/>
    </source>
</evidence>
<keyword evidence="7" id="KW-1185">Reference proteome</keyword>
<dbReference type="PROSITE" id="PS50977">
    <property type="entry name" value="HTH_TETR_2"/>
    <property type="match status" value="1"/>
</dbReference>
<gene>
    <name evidence="6" type="ORF">NOF53_16485</name>
</gene>
<dbReference type="InterPro" id="IPR009057">
    <property type="entry name" value="Homeodomain-like_sf"/>
</dbReference>
<proteinExistence type="predicted"/>
<dbReference type="SUPFAM" id="SSF48498">
    <property type="entry name" value="Tetracyclin repressor-like, C-terminal domain"/>
    <property type="match status" value="1"/>
</dbReference>
<dbReference type="Proteomes" id="UP001524501">
    <property type="component" value="Unassembled WGS sequence"/>
</dbReference>
<dbReference type="PRINTS" id="PR00455">
    <property type="entry name" value="HTHTETR"/>
</dbReference>
<keyword evidence="1" id="KW-0805">Transcription regulation</keyword>
<dbReference type="Gene3D" id="1.10.357.10">
    <property type="entry name" value="Tetracycline Repressor, domain 2"/>
    <property type="match status" value="1"/>
</dbReference>